<dbReference type="Pfam" id="PF01073">
    <property type="entry name" value="3Beta_HSD"/>
    <property type="match status" value="1"/>
</dbReference>
<dbReference type="PANTHER" id="PTHR10366:SF353">
    <property type="entry name" value="CINNAMOYL-COA REDUCTASE 1"/>
    <property type="match status" value="1"/>
</dbReference>
<dbReference type="Pfam" id="PF01370">
    <property type="entry name" value="Epimerase"/>
    <property type="match status" value="3"/>
</dbReference>
<dbReference type="EnsemblPlants" id="LPERR02G30400.2">
    <property type="protein sequence ID" value="LPERR02G30400.2"/>
    <property type="gene ID" value="LPERR02G30400"/>
</dbReference>
<feature type="domain" description="NAD-dependent epimerase/dehydratase" evidence="3">
    <location>
        <begin position="1099"/>
        <end position="1331"/>
    </location>
</feature>
<dbReference type="PANTHER" id="PTHR10366">
    <property type="entry name" value="NAD DEPENDENT EPIMERASE/DEHYDRATASE"/>
    <property type="match status" value="1"/>
</dbReference>
<proteinExistence type="predicted"/>
<dbReference type="Gramene" id="LPERR02G30400.2">
    <property type="protein sequence ID" value="LPERR02G30400.2"/>
    <property type="gene ID" value="LPERR02G30400"/>
</dbReference>
<feature type="domain" description="NAD-dependent epimerase/dehydratase" evidence="3">
    <location>
        <begin position="750"/>
        <end position="979"/>
    </location>
</feature>
<dbReference type="CDD" id="cd08958">
    <property type="entry name" value="FR_SDR_e"/>
    <property type="match status" value="4"/>
</dbReference>
<dbReference type="Proteomes" id="UP000032180">
    <property type="component" value="Chromosome 2"/>
</dbReference>
<organism evidence="4 5">
    <name type="scientific">Leersia perrieri</name>
    <dbReference type="NCBI Taxonomy" id="77586"/>
    <lineage>
        <taxon>Eukaryota</taxon>
        <taxon>Viridiplantae</taxon>
        <taxon>Streptophyta</taxon>
        <taxon>Embryophyta</taxon>
        <taxon>Tracheophyta</taxon>
        <taxon>Spermatophyta</taxon>
        <taxon>Magnoliopsida</taxon>
        <taxon>Liliopsida</taxon>
        <taxon>Poales</taxon>
        <taxon>Poaceae</taxon>
        <taxon>BOP clade</taxon>
        <taxon>Oryzoideae</taxon>
        <taxon>Oryzeae</taxon>
        <taxon>Oryzinae</taxon>
        <taxon>Leersia</taxon>
    </lineage>
</organism>
<reference evidence="4 5" key="1">
    <citation type="submission" date="2012-08" db="EMBL/GenBank/DDBJ databases">
        <title>Oryza genome evolution.</title>
        <authorList>
            <person name="Wing R.A."/>
        </authorList>
    </citation>
    <scope>NUCLEOTIDE SEQUENCE</scope>
</reference>
<sequence>MEGMVNANMNFFCILGSRINQSTMLSNSISSSNGEKQQQLVCVTGAGGFIGSWVVKELLLRGNYRVRGTARDPGKNAHLLALEGAGERRLTLCRADVLDYGSLLAAFAGCHGVFHVASPISKDPNLVAVAVEGTRNVVNAAADMGVRRVVFTSSYGAVHMNPNRSPDAVVDETCWSDPEFCRQTDIYCYAKMMAEKMAEAEAAKRGVELSVVVPCVTVGPILQPAVNLSNQLIVRYLLGAAKTYPNAVAAYVDVRDVARTHVLVYECPDAHGRYLCVGTVIHRAQLLQMLKELFPYYAVTSKCEDEGNPMVQPYKFSNKRLKDLGLEFTPLRQSLHETIMSLKRKGQLPVVGAQQRARFCITMSSISNIAINNGDDLKQQQRQLVCVTGAGGFIGSWVVRELLLRGKYLVRAAVRDPARRKNAHLLKLDGAGERLSLCRADVLDLDGLLAAFAGCHGVFHVASPISKDPNLVAVAVEGTRNVVNAAADMGVRRVVFTSSYGAVHMNPNRNPDVVVDETCWSDLEFCRQTDVCLSSLCTNITFEFRALNKHTPSQIYCYAKMMAEKTAAAEASKRGLELSVVVPCVTVGPILQPDVNLSNQLTVRYLIGAVAAYPNAVAGYVDVRDVARAHILVYERPDALGRYLCIGAVIHRAQILRMLKELFPYYPVTSKCDDEVNLMVKPYRFSSQRIKALGLEFTPLRQSLKDEIVCLQHMGHLPLVAVTQQPSTMSSINTDNSSSSSNGEKQNQVVCVTGAGGFIGSWVVKELLLRGYRVRGTARDPADRKNGHLLALDGANDRLSLHRADVLDYQSLRAAFAGCQGVFHVASPVSKDSNLVPVAVEGTRNVINAAADVGVRRVVFTSSYGAVHMNPNRSPDAVLDETCWSDPEFCLREDIYCYAKMMAEKTAAEEASKRHMQLAVVVPCVTVGPMLQPGVNFSTHHIVRYLTGAAATYPNAVAAYVDVRDIARAHVLVYERHDARGRYLCIGTVVHRAQLLRMLKELFPNYPVTAKCDDELNPMVKPYKFSSQRIKALGLEFTPLRQSLKEAFVCLQRKGHLPLAVVTQQRASFTDHIHITMSSSIPNIAIDNGDDLQQQQQLVCVTGAGGFIGSWVVRELLLRGNYRVRAAVRDPADRKNAHLLKLDGAGERRLTLCRADVLDYASLLAAFAGCHGVFHVACPLSKHDPELMTVAVEGTRNVVNAAADMGVRRVVFTSSYGAVHMNPNRSPDAVLDENCWSDLEFCRQKDLYCYAKTMAEMTASEEATKRGLDLAVVVPSMTMGPMLQPTLNLSSTHVANYLTGAKKSYPNAVAAYVDVRDVAHAHVLVYERHDTRGRYLCIGEVVHRARLLQILRELFPQYPVTAKCEDKGKVMVKPYEFSSKRLRDLGLEFTPLRKSLYEAVICMQQNGHLSAVVPS</sequence>
<keyword evidence="1" id="KW-0560">Oxidoreductase</keyword>
<name>A0A0D9VMH8_9ORYZ</name>
<dbReference type="InterPro" id="IPR002225">
    <property type="entry name" value="3Beta_OHSteriod_DH/Estase"/>
</dbReference>
<reference evidence="4" key="3">
    <citation type="submission" date="2015-04" db="UniProtKB">
        <authorList>
            <consortium name="EnsemblPlants"/>
        </authorList>
    </citation>
    <scope>IDENTIFICATION</scope>
</reference>
<dbReference type="FunFam" id="3.40.50.720:FF:000219">
    <property type="entry name" value="Cinnamoyl-CoA reductase 1"/>
    <property type="match status" value="4"/>
</dbReference>
<evidence type="ECO:0000313" key="5">
    <source>
        <dbReference type="Proteomes" id="UP000032180"/>
    </source>
</evidence>
<feature type="domain" description="NAD-dependent epimerase/dehydratase" evidence="3">
    <location>
        <begin position="41"/>
        <end position="270"/>
    </location>
</feature>
<dbReference type="HOGENOM" id="CLU_002480_0_0_1"/>
<dbReference type="GO" id="GO:0009809">
    <property type="term" value="P:lignin biosynthetic process"/>
    <property type="evidence" value="ECO:0007669"/>
    <property type="project" value="TreeGrafter"/>
</dbReference>
<evidence type="ECO:0000259" key="2">
    <source>
        <dbReference type="Pfam" id="PF01073"/>
    </source>
</evidence>
<dbReference type="GO" id="GO:0006694">
    <property type="term" value="P:steroid biosynthetic process"/>
    <property type="evidence" value="ECO:0007669"/>
    <property type="project" value="InterPro"/>
</dbReference>
<dbReference type="SUPFAM" id="SSF51735">
    <property type="entry name" value="NAD(P)-binding Rossmann-fold domains"/>
    <property type="match status" value="4"/>
</dbReference>
<dbReference type="InterPro" id="IPR001509">
    <property type="entry name" value="Epimerase_deHydtase"/>
</dbReference>
<dbReference type="Gene3D" id="3.40.50.720">
    <property type="entry name" value="NAD(P)-binding Rossmann-like Domain"/>
    <property type="match status" value="4"/>
</dbReference>
<dbReference type="GO" id="GO:0016616">
    <property type="term" value="F:oxidoreductase activity, acting on the CH-OH group of donors, NAD or NADP as acceptor"/>
    <property type="evidence" value="ECO:0007669"/>
    <property type="project" value="InterPro"/>
</dbReference>
<dbReference type="InterPro" id="IPR050425">
    <property type="entry name" value="NAD(P)_dehydrat-like"/>
</dbReference>
<evidence type="ECO:0000256" key="1">
    <source>
        <dbReference type="ARBA" id="ARBA00023002"/>
    </source>
</evidence>
<feature type="domain" description="3-beta hydroxysteroid dehydrogenase/isomerase" evidence="2">
    <location>
        <begin position="387"/>
        <end position="517"/>
    </location>
</feature>
<keyword evidence="5" id="KW-1185">Reference proteome</keyword>
<protein>
    <recommendedName>
        <fullName evidence="6">NAD-dependent epimerase/dehydratase domain-containing protein</fullName>
    </recommendedName>
</protein>
<evidence type="ECO:0000313" key="4">
    <source>
        <dbReference type="EnsemblPlants" id="LPERR02G30400.2"/>
    </source>
</evidence>
<dbReference type="InterPro" id="IPR036291">
    <property type="entry name" value="NAD(P)-bd_dom_sf"/>
</dbReference>
<evidence type="ECO:0000259" key="3">
    <source>
        <dbReference type="Pfam" id="PF01370"/>
    </source>
</evidence>
<evidence type="ECO:0008006" key="6">
    <source>
        <dbReference type="Google" id="ProtNLM"/>
    </source>
</evidence>
<reference evidence="5" key="2">
    <citation type="submission" date="2013-12" db="EMBL/GenBank/DDBJ databases">
        <authorList>
            <person name="Yu Y."/>
            <person name="Lee S."/>
            <person name="de Baynast K."/>
            <person name="Wissotski M."/>
            <person name="Liu L."/>
            <person name="Talag J."/>
            <person name="Goicoechea J."/>
            <person name="Angelova A."/>
            <person name="Jetty R."/>
            <person name="Kudrna D."/>
            <person name="Golser W."/>
            <person name="Rivera L."/>
            <person name="Zhang J."/>
            <person name="Wing R."/>
        </authorList>
    </citation>
    <scope>NUCLEOTIDE SEQUENCE</scope>
</reference>
<accession>A0A0D9VMH8</accession>